<dbReference type="Proteomes" id="UP000887575">
    <property type="component" value="Unassembled WGS sequence"/>
</dbReference>
<name>A0AAF3EJA2_9BILA</name>
<protein>
    <submittedName>
        <fullName evidence="2">Uncharacterized protein</fullName>
    </submittedName>
</protein>
<accession>A0AAF3EJA2</accession>
<evidence type="ECO:0000313" key="1">
    <source>
        <dbReference type="Proteomes" id="UP000887575"/>
    </source>
</evidence>
<dbReference type="AlphaFoldDB" id="A0AAF3EJA2"/>
<sequence length="323" mass="37764">MSASLPINFPPPDSPEYDEISDTEIDRYVSKTLVGDAVHEMDIKFGVLKAILEEYAVWCEIRIDPIVMMYFVHKFHTECALYMLQHYGIHVDVRRYENELIRRTEDPNWTDAQKLKRKVLQRRKSNSTKKKICAKRVGDVFNELLAGEFNNVLKCGSFSIAKISALIECSKSKRDFFSRTLCKYDKYGELPGLLEKVLVNNWISFFYCLPLNGFGESDTLNEYERVHRDLPLNVPPSTHITFLSDIKEWFIHMKNRREREERGRRGNEERQREAEILRKREDENNSRKRFSLLEPGSIFYRLLQATASLFGMTPAVSRASTSD</sequence>
<organism evidence="1 2">
    <name type="scientific">Mesorhabditis belari</name>
    <dbReference type="NCBI Taxonomy" id="2138241"/>
    <lineage>
        <taxon>Eukaryota</taxon>
        <taxon>Metazoa</taxon>
        <taxon>Ecdysozoa</taxon>
        <taxon>Nematoda</taxon>
        <taxon>Chromadorea</taxon>
        <taxon>Rhabditida</taxon>
        <taxon>Rhabditina</taxon>
        <taxon>Rhabditomorpha</taxon>
        <taxon>Rhabditoidea</taxon>
        <taxon>Rhabditidae</taxon>
        <taxon>Mesorhabditinae</taxon>
        <taxon>Mesorhabditis</taxon>
    </lineage>
</organism>
<dbReference type="WBParaSite" id="MBELARI_LOCUS14100">
    <property type="protein sequence ID" value="MBELARI_LOCUS14100"/>
    <property type="gene ID" value="MBELARI_LOCUS14100"/>
</dbReference>
<proteinExistence type="predicted"/>
<keyword evidence="1" id="KW-1185">Reference proteome</keyword>
<evidence type="ECO:0000313" key="2">
    <source>
        <dbReference type="WBParaSite" id="MBELARI_LOCUS14100"/>
    </source>
</evidence>
<reference evidence="2" key="1">
    <citation type="submission" date="2024-02" db="UniProtKB">
        <authorList>
            <consortium name="WormBaseParasite"/>
        </authorList>
    </citation>
    <scope>IDENTIFICATION</scope>
</reference>